<accession>A0A016XMT8</accession>
<comment type="caution">
    <text evidence="1">The sequence shown here is derived from an EMBL/GenBank/DDBJ whole genome shotgun (WGS) entry which is preliminary data.</text>
</comment>
<dbReference type="RefSeq" id="WP_035608246.1">
    <property type="nucleotide sequence ID" value="NZ_JEMG01000001.1"/>
</dbReference>
<dbReference type="AlphaFoldDB" id="A0A016XMT8"/>
<dbReference type="OrthoDB" id="9764259at2"/>
<organism evidence="1 2">
    <name type="scientific">Hylemonella gracilis str. Niagara R</name>
    <dbReference type="NCBI Taxonomy" id="1458275"/>
    <lineage>
        <taxon>Bacteria</taxon>
        <taxon>Pseudomonadati</taxon>
        <taxon>Pseudomonadota</taxon>
        <taxon>Betaproteobacteria</taxon>
        <taxon>Burkholderiales</taxon>
        <taxon>Comamonadaceae</taxon>
        <taxon>Hylemonella</taxon>
    </lineage>
</organism>
<sequence length="111" mass="11296">MSAPAHVRYPLHASTVGVQFGVDIKDANGMLVGCVLGLTDVMLPTARAMAAGPALLKLAERVARLNRDADEIGAGMLAGLVDDARELVAQASSAPAAADLSQVITAARSMA</sequence>
<dbReference type="Proteomes" id="UP000023268">
    <property type="component" value="Unassembled WGS sequence"/>
</dbReference>
<evidence type="ECO:0000313" key="2">
    <source>
        <dbReference type="Proteomes" id="UP000023268"/>
    </source>
</evidence>
<reference evidence="1 2" key="1">
    <citation type="submission" date="2014-02" db="EMBL/GenBank/DDBJ databases">
        <title>Draft Genome of Hylemonella gracilis isolated from the Niagara River.</title>
        <authorList>
            <person name="Pawlowski D.R."/>
            <person name="Koudelka G.B."/>
        </authorList>
    </citation>
    <scope>NUCLEOTIDE SEQUENCE [LARGE SCALE GENOMIC DNA]</scope>
    <source>
        <strain evidence="1 2">Niagara R</strain>
    </source>
</reference>
<name>A0A016XMT8_9BURK</name>
<protein>
    <submittedName>
        <fullName evidence="1">Uncharacterized protein</fullName>
    </submittedName>
</protein>
<evidence type="ECO:0000313" key="1">
    <source>
        <dbReference type="EMBL" id="EYC52897.1"/>
    </source>
</evidence>
<dbReference type="EMBL" id="JEMG01000001">
    <property type="protein sequence ID" value="EYC52897.1"/>
    <property type="molecule type" value="Genomic_DNA"/>
</dbReference>
<dbReference type="STRING" id="1458275.AZ34_11995"/>
<gene>
    <name evidence="1" type="ORF">AZ34_11995</name>
</gene>
<proteinExistence type="predicted"/>